<sequence length="91" mass="10371">VFLHQGAERKIRDEERKQNRKKGKGQASQASCNNAEGKLSALPLQKKSDITFFKTMTDLDSQPVLFIPDVHFGNLQRTGQVYYNTDDEREG</sequence>
<proteinExistence type="predicted"/>
<dbReference type="PROSITE" id="PS51968">
    <property type="entry name" value="GRH_CP2_DB"/>
    <property type="match status" value="1"/>
</dbReference>
<gene>
    <name evidence="4" type="primary">Grhl2</name>
    <name evidence="4" type="ORF">NEOCOR_R05660</name>
</gene>
<feature type="region of interest" description="Disordered" evidence="2">
    <location>
        <begin position="1"/>
        <end position="39"/>
    </location>
</feature>
<comment type="subcellular location">
    <subcellularLocation>
        <location evidence="1">Nucleus</location>
    </subcellularLocation>
</comment>
<dbReference type="InterPro" id="IPR040167">
    <property type="entry name" value="TF_CP2-like"/>
</dbReference>
<keyword evidence="5" id="KW-1185">Reference proteome</keyword>
<feature type="non-terminal residue" evidence="4">
    <location>
        <position position="1"/>
    </location>
</feature>
<protein>
    <submittedName>
        <fullName evidence="4">GRHL2 protein</fullName>
    </submittedName>
</protein>
<dbReference type="PANTHER" id="PTHR11037">
    <property type="entry name" value="TRANSCRIPTION FACTOR CP2"/>
    <property type="match status" value="1"/>
</dbReference>
<keyword evidence="1" id="KW-0539">Nucleus</keyword>
<dbReference type="InterPro" id="IPR007604">
    <property type="entry name" value="CP2"/>
</dbReference>
<feature type="domain" description="Grh/CP2 DB" evidence="3">
    <location>
        <begin position="1"/>
        <end position="67"/>
    </location>
</feature>
<dbReference type="GO" id="GO:0000978">
    <property type="term" value="F:RNA polymerase II cis-regulatory region sequence-specific DNA binding"/>
    <property type="evidence" value="ECO:0007669"/>
    <property type="project" value="TreeGrafter"/>
</dbReference>
<accession>A0A7L2RB57</accession>
<keyword evidence="1" id="KW-0238">DNA-binding</keyword>
<feature type="non-terminal residue" evidence="4">
    <location>
        <position position="91"/>
    </location>
</feature>
<evidence type="ECO:0000259" key="3">
    <source>
        <dbReference type="PROSITE" id="PS51968"/>
    </source>
</evidence>
<dbReference type="GO" id="GO:0005634">
    <property type="term" value="C:nucleus"/>
    <property type="evidence" value="ECO:0007669"/>
    <property type="project" value="UniProtKB-SubCell"/>
</dbReference>
<organism evidence="4 5">
    <name type="scientific">Neodrepanis coruscans</name>
    <name type="common">wattled asity</name>
    <dbReference type="NCBI Taxonomy" id="254563"/>
    <lineage>
        <taxon>Eukaryota</taxon>
        <taxon>Metazoa</taxon>
        <taxon>Chordata</taxon>
        <taxon>Craniata</taxon>
        <taxon>Vertebrata</taxon>
        <taxon>Euteleostomi</taxon>
        <taxon>Archelosauria</taxon>
        <taxon>Archosauria</taxon>
        <taxon>Dinosauria</taxon>
        <taxon>Saurischia</taxon>
        <taxon>Theropoda</taxon>
        <taxon>Coelurosauria</taxon>
        <taxon>Aves</taxon>
        <taxon>Neognathae</taxon>
        <taxon>Neoaves</taxon>
        <taxon>Telluraves</taxon>
        <taxon>Australaves</taxon>
        <taxon>Passeriformes</taxon>
        <taxon>Philepittidae</taxon>
        <taxon>Neodrepanis</taxon>
    </lineage>
</organism>
<dbReference type="PANTHER" id="PTHR11037:SF17">
    <property type="entry name" value="GRAINYHEAD-LIKE PROTEIN 2 HOMOLOG"/>
    <property type="match status" value="1"/>
</dbReference>
<dbReference type="EMBL" id="VYZS01004578">
    <property type="protein sequence ID" value="NXS06461.1"/>
    <property type="molecule type" value="Genomic_DNA"/>
</dbReference>
<dbReference type="Proteomes" id="UP000560066">
    <property type="component" value="Unassembled WGS sequence"/>
</dbReference>
<reference evidence="4 5" key="1">
    <citation type="submission" date="2019-09" db="EMBL/GenBank/DDBJ databases">
        <title>Bird 10,000 Genomes (B10K) Project - Family phase.</title>
        <authorList>
            <person name="Zhang G."/>
        </authorList>
    </citation>
    <scope>NUCLEOTIDE SEQUENCE [LARGE SCALE GENOMIC DNA]</scope>
    <source>
        <strain evidence="4">B10K-DU-002-79</strain>
    </source>
</reference>
<evidence type="ECO:0000256" key="2">
    <source>
        <dbReference type="SAM" id="MobiDB-lite"/>
    </source>
</evidence>
<feature type="compositionally biased region" description="Basic and acidic residues" evidence="2">
    <location>
        <begin position="1"/>
        <end position="17"/>
    </location>
</feature>
<dbReference type="GO" id="GO:0007420">
    <property type="term" value="P:brain development"/>
    <property type="evidence" value="ECO:0007669"/>
    <property type="project" value="TreeGrafter"/>
</dbReference>
<evidence type="ECO:0000256" key="1">
    <source>
        <dbReference type="PROSITE-ProRule" id="PRU01313"/>
    </source>
</evidence>
<name>A0A7L2RB57_9PASS</name>
<dbReference type="AlphaFoldDB" id="A0A7L2RB57"/>
<evidence type="ECO:0000313" key="4">
    <source>
        <dbReference type="EMBL" id="NXS06461.1"/>
    </source>
</evidence>
<comment type="caution">
    <text evidence="4">The sequence shown here is derived from an EMBL/GenBank/DDBJ whole genome shotgun (WGS) entry which is preliminary data.</text>
</comment>
<evidence type="ECO:0000313" key="5">
    <source>
        <dbReference type="Proteomes" id="UP000560066"/>
    </source>
</evidence>
<dbReference type="GO" id="GO:0001228">
    <property type="term" value="F:DNA-binding transcription activator activity, RNA polymerase II-specific"/>
    <property type="evidence" value="ECO:0007669"/>
    <property type="project" value="TreeGrafter"/>
</dbReference>
<dbReference type="OrthoDB" id="7680836at2759"/>
<dbReference type="GO" id="GO:0021915">
    <property type="term" value="P:neural tube development"/>
    <property type="evidence" value="ECO:0007669"/>
    <property type="project" value="TreeGrafter"/>
</dbReference>